<gene>
    <name evidence="2" type="ORF">VSP0166_LOCUS17866</name>
</gene>
<evidence type="ECO:0000313" key="2">
    <source>
        <dbReference type="EMBL" id="CAE2241608.1"/>
    </source>
</evidence>
<organism evidence="2">
    <name type="scientific">Vannella robusta</name>
    <dbReference type="NCBI Taxonomy" id="1487602"/>
    <lineage>
        <taxon>Eukaryota</taxon>
        <taxon>Amoebozoa</taxon>
        <taxon>Discosea</taxon>
        <taxon>Flabellinia</taxon>
        <taxon>Vannellidae</taxon>
        <taxon>Vannella</taxon>
    </lineage>
</organism>
<proteinExistence type="predicted"/>
<dbReference type="PROSITE" id="PS51257">
    <property type="entry name" value="PROKAR_LIPOPROTEIN"/>
    <property type="match status" value="1"/>
</dbReference>
<dbReference type="AlphaFoldDB" id="A0A7S4IWI7"/>
<dbReference type="EMBL" id="HBKP01025679">
    <property type="protein sequence ID" value="CAE2241608.1"/>
    <property type="molecule type" value="Transcribed_RNA"/>
</dbReference>
<evidence type="ECO:0000256" key="1">
    <source>
        <dbReference type="SAM" id="SignalP"/>
    </source>
</evidence>
<sequence>MRVDSYTRNVFLISICFLGFLVFSCAEHNPNTLATVPNCVSPFCCNYCNVTYDFTENSCSQVLQSLIEVANESEYFTYQNSTSDYVYFVHTTISDCCPPGYNYYEDVTFNTTSTDSTSCTDVVGFSISRSGTCDLGNDLVNIEKLVNGTGLHYTGPQHNSGCEK</sequence>
<feature type="chain" id="PRO_5031393118" description="Lipoprotein" evidence="1">
    <location>
        <begin position="27"/>
        <end position="164"/>
    </location>
</feature>
<reference evidence="2" key="1">
    <citation type="submission" date="2021-01" db="EMBL/GenBank/DDBJ databases">
        <authorList>
            <person name="Corre E."/>
            <person name="Pelletier E."/>
            <person name="Niang G."/>
            <person name="Scheremetjew M."/>
            <person name="Finn R."/>
            <person name="Kale V."/>
            <person name="Holt S."/>
            <person name="Cochrane G."/>
            <person name="Meng A."/>
            <person name="Brown T."/>
            <person name="Cohen L."/>
        </authorList>
    </citation>
    <scope>NUCLEOTIDE SEQUENCE</scope>
    <source>
        <strain evidence="2">DIVA3 518/3/11/1/6</strain>
    </source>
</reference>
<accession>A0A7S4IWI7</accession>
<protein>
    <recommendedName>
        <fullName evidence="3">Lipoprotein</fullName>
    </recommendedName>
</protein>
<keyword evidence="1" id="KW-0732">Signal</keyword>
<evidence type="ECO:0008006" key="3">
    <source>
        <dbReference type="Google" id="ProtNLM"/>
    </source>
</evidence>
<feature type="signal peptide" evidence="1">
    <location>
        <begin position="1"/>
        <end position="26"/>
    </location>
</feature>
<name>A0A7S4IWI7_9EUKA</name>